<comment type="caution">
    <text evidence="2">The sequence shown here is derived from an EMBL/GenBank/DDBJ whole genome shotgun (WGS) entry which is preliminary data.</text>
</comment>
<dbReference type="EMBL" id="JAZDQJ010000009">
    <property type="protein sequence ID" value="MEE1933666.1"/>
    <property type="molecule type" value="Genomic_DNA"/>
</dbReference>
<dbReference type="InterPro" id="IPR010654">
    <property type="entry name" value="Phage_lambda_tail_I"/>
</dbReference>
<dbReference type="Proteomes" id="UP001335100">
    <property type="component" value="Unassembled WGS sequence"/>
</dbReference>
<evidence type="ECO:0000256" key="1">
    <source>
        <dbReference type="SAM" id="Phobius"/>
    </source>
</evidence>
<keyword evidence="3" id="KW-1185">Reference proteome</keyword>
<keyword evidence="1" id="KW-0472">Membrane</keyword>
<name>A0ABU7HQ53_9PSED</name>
<organism evidence="2 3">
    <name type="scientific">Pseudomonas ulcerans</name>
    <dbReference type="NCBI Taxonomy" id="3115852"/>
    <lineage>
        <taxon>Bacteria</taxon>
        <taxon>Pseudomonadati</taxon>
        <taxon>Pseudomonadota</taxon>
        <taxon>Gammaproteobacteria</taxon>
        <taxon>Pseudomonadales</taxon>
        <taxon>Pseudomonadaceae</taxon>
        <taxon>Pseudomonas</taxon>
    </lineage>
</organism>
<protein>
    <submittedName>
        <fullName evidence="2">Tail assembly protein</fullName>
    </submittedName>
</protein>
<keyword evidence="1" id="KW-0812">Transmembrane</keyword>
<dbReference type="Pfam" id="PF06805">
    <property type="entry name" value="Lambda_tail_I"/>
    <property type="match status" value="1"/>
</dbReference>
<gene>
    <name evidence="2" type="ORF">V0R50_10580</name>
</gene>
<accession>A0ABU7HQ53</accession>
<evidence type="ECO:0000313" key="3">
    <source>
        <dbReference type="Proteomes" id="UP001335100"/>
    </source>
</evidence>
<proteinExistence type="predicted"/>
<evidence type="ECO:0000313" key="2">
    <source>
        <dbReference type="EMBL" id="MEE1933666.1"/>
    </source>
</evidence>
<keyword evidence="1" id="KW-1133">Transmembrane helix</keyword>
<dbReference type="RefSeq" id="WP_330074494.1">
    <property type="nucleotide sequence ID" value="NZ_JAZDQJ010000009.1"/>
</dbReference>
<feature type="transmembrane region" description="Helical" evidence="1">
    <location>
        <begin position="91"/>
        <end position="116"/>
    </location>
</feature>
<reference evidence="2 3" key="1">
    <citation type="submission" date="2024-01" db="EMBL/GenBank/DDBJ databases">
        <title>Unpublished Manusciprt.</title>
        <authorList>
            <person name="Duman M."/>
            <person name="Valdes E.G."/>
            <person name="Ajmi N."/>
            <person name="Altun S."/>
            <person name="Saticioglu I.B."/>
        </authorList>
    </citation>
    <scope>NUCLEOTIDE SEQUENCE [LARGE SCALE GENOMIC DNA]</scope>
    <source>
        <strain evidence="2 3">148P</strain>
    </source>
</reference>
<sequence length="198" mass="20683">MAISMMLPPLPPVVTVRLYGVLGARFGRRHRLAVGSCGEAIHALSVMIPGFRRFLRLGHERGLEFAVFRGTQNLKEGDLEMRTGEADDIRIAPIIVGSKSGGLFATIAGAVLIVVGAITQQYWLAAIGAGMMLGGIAMNMAPSTTGLLGEESDGNKSSYAFGGAVTTTAQGRCKPLLYGERDVGGALASAGIYAEDQA</sequence>